<dbReference type="InterPro" id="IPR036028">
    <property type="entry name" value="SH3-like_dom_sf"/>
</dbReference>
<name>A0ABZ3J9L0_SPOA4</name>
<dbReference type="Proteomes" id="UP000216052">
    <property type="component" value="Chromosome"/>
</dbReference>
<organism evidence="2 3">
    <name type="scientific">Sporomusa acidovorans (strain ATCC 49682 / DSM 3132 / Mol)</name>
    <dbReference type="NCBI Taxonomy" id="1123286"/>
    <lineage>
        <taxon>Bacteria</taxon>
        <taxon>Bacillati</taxon>
        <taxon>Bacillota</taxon>
        <taxon>Negativicutes</taxon>
        <taxon>Selenomonadales</taxon>
        <taxon>Sporomusaceae</taxon>
        <taxon>Sporomusa</taxon>
    </lineage>
</organism>
<gene>
    <name evidence="2" type="ORF">SPACI_052290</name>
</gene>
<evidence type="ECO:0000313" key="2">
    <source>
        <dbReference type="EMBL" id="XFO75114.1"/>
    </source>
</evidence>
<dbReference type="Gene3D" id="2.30.30.40">
    <property type="entry name" value="SH3 Domains"/>
    <property type="match status" value="1"/>
</dbReference>
<dbReference type="Pfam" id="PF08239">
    <property type="entry name" value="SH3_3"/>
    <property type="match status" value="1"/>
</dbReference>
<dbReference type="EMBL" id="CP155571">
    <property type="protein sequence ID" value="XFO75114.1"/>
    <property type="molecule type" value="Genomic_DNA"/>
</dbReference>
<dbReference type="SUPFAM" id="SSF50044">
    <property type="entry name" value="SH3-domain"/>
    <property type="match status" value="1"/>
</dbReference>
<evidence type="ECO:0000259" key="1">
    <source>
        <dbReference type="PROSITE" id="PS51781"/>
    </source>
</evidence>
<feature type="domain" description="SH3b" evidence="1">
    <location>
        <begin position="27"/>
        <end position="91"/>
    </location>
</feature>
<dbReference type="InterPro" id="IPR003646">
    <property type="entry name" value="SH3-like_bac-type"/>
</dbReference>
<dbReference type="PROSITE" id="PS51781">
    <property type="entry name" value="SH3B"/>
    <property type="match status" value="1"/>
</dbReference>
<keyword evidence="3" id="KW-1185">Reference proteome</keyword>
<accession>A0ABZ3J9L0</accession>
<evidence type="ECO:0000313" key="3">
    <source>
        <dbReference type="Proteomes" id="UP000216052"/>
    </source>
</evidence>
<proteinExistence type="predicted"/>
<reference evidence="2" key="1">
    <citation type="submission" date="2024-05" db="EMBL/GenBank/DDBJ databases">
        <title>Isolation and characterization of Sporomusa carbonis sp. nov., a carboxydotrophic hydrogenogen in the genus of Sporomusa isolated from a charcoal burning pile.</title>
        <authorList>
            <person name="Boeer T."/>
            <person name="Rosenbaum F."/>
            <person name="Eysell L."/>
            <person name="Mueller V."/>
            <person name="Daniel R."/>
            <person name="Poehlein A."/>
        </authorList>
    </citation>
    <scope>NUCLEOTIDE SEQUENCE [LARGE SCALE GENOMIC DNA]</scope>
    <source>
        <strain evidence="2">DSM 3132</strain>
    </source>
</reference>
<dbReference type="RefSeq" id="WP_093792133.1">
    <property type="nucleotide sequence ID" value="NZ_CP155571.1"/>
</dbReference>
<sequence>MKKYPVITKLILLLILVLCIALPVQAVFSAYTNVDKVNMFSEPTPSATVVEVLKIGDIVKVLDKSEDGEFWRVEHKGHHGWIKSYQLSPKDHRY</sequence>
<protein>
    <recommendedName>
        <fullName evidence="1">SH3b domain-containing protein</fullName>
    </recommendedName>
</protein>